<comment type="caution">
    <text evidence="7">The sequence shown here is derived from an EMBL/GenBank/DDBJ whole genome shotgun (WGS) entry which is preliminary data.</text>
</comment>
<feature type="domain" description="NodB homology" evidence="6">
    <location>
        <begin position="32"/>
        <end position="154"/>
    </location>
</feature>
<keyword evidence="8" id="KW-1185">Reference proteome</keyword>
<evidence type="ECO:0000256" key="3">
    <source>
        <dbReference type="ARBA" id="ARBA00020071"/>
    </source>
</evidence>
<dbReference type="InterPro" id="IPR052740">
    <property type="entry name" value="CE4"/>
</dbReference>
<dbReference type="Proteomes" id="UP000320653">
    <property type="component" value="Unassembled WGS sequence"/>
</dbReference>
<dbReference type="GO" id="GO:0016810">
    <property type="term" value="F:hydrolase activity, acting on carbon-nitrogen (but not peptide) bonds"/>
    <property type="evidence" value="ECO:0007669"/>
    <property type="project" value="InterPro"/>
</dbReference>
<evidence type="ECO:0000256" key="2">
    <source>
        <dbReference type="ARBA" id="ARBA00010973"/>
    </source>
</evidence>
<evidence type="ECO:0000313" key="8">
    <source>
        <dbReference type="Proteomes" id="UP000320653"/>
    </source>
</evidence>
<dbReference type="InterPro" id="IPR011330">
    <property type="entry name" value="Glyco_hydro/deAcase_b/a-brl"/>
</dbReference>
<evidence type="ECO:0000256" key="1">
    <source>
        <dbReference type="ARBA" id="ARBA00003236"/>
    </source>
</evidence>
<name>A0A561QWH6_9HYPH</name>
<organism evidence="7 8">
    <name type="scientific">Neorhizobium alkalisoli</name>
    <dbReference type="NCBI Taxonomy" id="528178"/>
    <lineage>
        <taxon>Bacteria</taxon>
        <taxon>Pseudomonadati</taxon>
        <taxon>Pseudomonadota</taxon>
        <taxon>Alphaproteobacteria</taxon>
        <taxon>Hyphomicrobiales</taxon>
        <taxon>Rhizobiaceae</taxon>
        <taxon>Rhizobium/Agrobacterium group</taxon>
        <taxon>Neorhizobium</taxon>
    </lineage>
</organism>
<dbReference type="SUPFAM" id="SSF88713">
    <property type="entry name" value="Glycoside hydrolase/deacetylase"/>
    <property type="match status" value="1"/>
</dbReference>
<comment type="function">
    <text evidence="1">Is involved in generating a small heat-stable compound (Nod), an acylated oligomer of N-acetylglucosamine, that stimulates mitosis in various plant protoplasts.</text>
</comment>
<dbReference type="AlphaFoldDB" id="A0A561QWH6"/>
<proteinExistence type="inferred from homology"/>
<evidence type="ECO:0000313" key="7">
    <source>
        <dbReference type="EMBL" id="TWF54649.1"/>
    </source>
</evidence>
<dbReference type="Gene3D" id="3.20.20.370">
    <property type="entry name" value="Glycoside hydrolase/deacetylase"/>
    <property type="match status" value="1"/>
</dbReference>
<dbReference type="Pfam" id="PF01522">
    <property type="entry name" value="Polysacc_deac_1"/>
    <property type="match status" value="1"/>
</dbReference>
<reference evidence="7 8" key="1">
    <citation type="submission" date="2019-06" db="EMBL/GenBank/DDBJ databases">
        <title>Sorghum-associated microbial communities from plants grown in Nebraska, USA.</title>
        <authorList>
            <person name="Schachtman D."/>
        </authorList>
    </citation>
    <scope>NUCLEOTIDE SEQUENCE [LARGE SCALE GENOMIC DNA]</scope>
    <source>
        <strain evidence="7 8">1225</strain>
    </source>
</reference>
<evidence type="ECO:0000256" key="5">
    <source>
        <dbReference type="SAM" id="SignalP"/>
    </source>
</evidence>
<dbReference type="OrthoDB" id="438898at2"/>
<gene>
    <name evidence="7" type="ORF">FHW37_103519</name>
</gene>
<feature type="signal peptide" evidence="5">
    <location>
        <begin position="1"/>
        <end position="22"/>
    </location>
</feature>
<sequence>MRPLALAHLALSTLLVAGTASATETAPEPGNGKPKQLVMISFDGAGPNQLWQRSRDLGRKVNAHFTFFLSCTLVIQKADSKTYQGPHQKAGRSNIGFAQSGDEARGRLAHIWQAHLEGHEIGSHTCGHFDGKDWSAADWAEEMGNFRHVLSNAWKTNGAAENEPEGWRDFVAHGITGFRAPYFSVSPGMVEAEKRSGFRYDASAVTKGPVMQEEKDGIIRFGLPLIPEGPSNRPIIAMDYNLYVRHSDAVENPDRSAEFEERAYKAFRTAFDRQYDGERIPLQIGLHFVEMNAGAYWRAMERLATEVCTREDVACVSYSEAIALLKERKGGQQASGL</sequence>
<dbReference type="InterPro" id="IPR002509">
    <property type="entry name" value="NODB_dom"/>
</dbReference>
<evidence type="ECO:0000259" key="6">
    <source>
        <dbReference type="Pfam" id="PF01522"/>
    </source>
</evidence>
<dbReference type="PANTHER" id="PTHR45985:SF3">
    <property type="entry name" value="CHITIN DEACETYLASE-LIKE 4"/>
    <property type="match status" value="1"/>
</dbReference>
<dbReference type="GO" id="GO:0005975">
    <property type="term" value="P:carbohydrate metabolic process"/>
    <property type="evidence" value="ECO:0007669"/>
    <property type="project" value="InterPro"/>
</dbReference>
<dbReference type="PANTHER" id="PTHR45985">
    <property type="match status" value="1"/>
</dbReference>
<dbReference type="EMBL" id="VIWP01000003">
    <property type="protein sequence ID" value="TWF54649.1"/>
    <property type="molecule type" value="Genomic_DNA"/>
</dbReference>
<protein>
    <recommendedName>
        <fullName evidence="3">Chitooligosaccharide deacetylase</fullName>
    </recommendedName>
    <alternativeName>
        <fullName evidence="4">Nodulation protein B</fullName>
    </alternativeName>
</protein>
<accession>A0A561QWH6</accession>
<comment type="similarity">
    <text evidence="2">Belongs to the polysaccharide deacetylase family.</text>
</comment>
<feature type="chain" id="PRO_5021772688" description="Chitooligosaccharide deacetylase" evidence="5">
    <location>
        <begin position="23"/>
        <end position="337"/>
    </location>
</feature>
<evidence type="ECO:0000256" key="4">
    <source>
        <dbReference type="ARBA" id="ARBA00032976"/>
    </source>
</evidence>
<keyword evidence="5" id="KW-0732">Signal</keyword>